<dbReference type="EMBL" id="QOVW01000095">
    <property type="protein sequence ID" value="RDB35230.1"/>
    <property type="molecule type" value="Genomic_DNA"/>
</dbReference>
<dbReference type="AlphaFoldDB" id="A0A369KPD8"/>
<gene>
    <name evidence="1" type="ORF">DCC88_11265</name>
</gene>
<organism evidence="1 2">
    <name type="scientific">Spirobacillus cienkowskii</name>
    <dbReference type="NCBI Taxonomy" id="495820"/>
    <lineage>
        <taxon>Bacteria</taxon>
        <taxon>Pseudomonadati</taxon>
        <taxon>Bdellovibrionota</taxon>
        <taxon>Oligoflexia</taxon>
        <taxon>Silvanigrellales</taxon>
        <taxon>Spirobacillus</taxon>
    </lineage>
</organism>
<dbReference type="Proteomes" id="UP000253934">
    <property type="component" value="Unassembled WGS sequence"/>
</dbReference>
<proteinExistence type="predicted"/>
<reference evidence="1" key="1">
    <citation type="submission" date="2018-04" db="EMBL/GenBank/DDBJ databases">
        <title>Draft genome sequence of the Candidatus Spirobacillus cienkowskii, a pathogen of freshwater Daphnia species, reconstructed from hemolymph metagenomic reads.</title>
        <authorList>
            <person name="Bresciani L."/>
            <person name="Lemos L.N."/>
            <person name="Wale N."/>
            <person name="Lin J.Y."/>
            <person name="Fernandes G.R."/>
            <person name="Duffy M.A."/>
            <person name="Rodrigues J.M."/>
        </authorList>
    </citation>
    <scope>NUCLEOTIDE SEQUENCE [LARGE SCALE GENOMIC DNA]</scope>
    <source>
        <strain evidence="1">Binning01</strain>
    </source>
</reference>
<dbReference type="PROSITE" id="PS51257">
    <property type="entry name" value="PROKAR_LIPOPROTEIN"/>
    <property type="match status" value="1"/>
</dbReference>
<protein>
    <submittedName>
        <fullName evidence="1">Tetratricopeptide repeat protein</fullName>
    </submittedName>
</protein>
<keyword evidence="2" id="KW-1185">Reference proteome</keyword>
<comment type="caution">
    <text evidence="1">The sequence shown here is derived from an EMBL/GenBank/DDBJ whole genome shotgun (WGS) entry which is preliminary data.</text>
</comment>
<evidence type="ECO:0000313" key="2">
    <source>
        <dbReference type="Proteomes" id="UP000253934"/>
    </source>
</evidence>
<sequence length="227" mass="24426">MTRNLLAFFVVLLLVPFGMLACTQQNIFSSSIVSLQNLAKADMEQGRYSDAQTKLQQEIAANPTNYIAVSLLAACYAAQGNIILYQILVVKVFSLNADPNTNPIGFAKLLLPTPTATVLTQNALANSTMDLIPVLNKTSDMQFQHYMFASVYLFLQIIDAVNILQGGGVVAPAQLTQILNSLNYANSLSNGSGNFIVSALSALTNGIQNSPGATQEDKLANYLLLFV</sequence>
<name>A0A369KPD8_9BACT</name>
<dbReference type="Gene3D" id="1.25.40.10">
    <property type="entry name" value="Tetratricopeptide repeat domain"/>
    <property type="match status" value="1"/>
</dbReference>
<evidence type="ECO:0000313" key="1">
    <source>
        <dbReference type="EMBL" id="RDB35230.1"/>
    </source>
</evidence>
<accession>A0A369KPD8</accession>
<dbReference type="SUPFAM" id="SSF48452">
    <property type="entry name" value="TPR-like"/>
    <property type="match status" value="1"/>
</dbReference>
<dbReference type="InterPro" id="IPR011990">
    <property type="entry name" value="TPR-like_helical_dom_sf"/>
</dbReference>